<dbReference type="PANTHER" id="PTHR42781">
    <property type="entry name" value="SPERMIDINE/PUTRESCINE IMPORT ATP-BINDING PROTEIN POTA"/>
    <property type="match status" value="1"/>
</dbReference>
<organism evidence="6 7">
    <name type="scientific">Psychrobacter halodurans</name>
    <dbReference type="NCBI Taxonomy" id="2818439"/>
    <lineage>
        <taxon>Bacteria</taxon>
        <taxon>Pseudomonadati</taxon>
        <taxon>Pseudomonadota</taxon>
        <taxon>Gammaproteobacteria</taxon>
        <taxon>Moraxellales</taxon>
        <taxon>Moraxellaceae</taxon>
        <taxon>Psychrobacter</taxon>
    </lineage>
</organism>
<protein>
    <submittedName>
        <fullName evidence="6">ABC transporter ATP-binding protein</fullName>
    </submittedName>
</protein>
<dbReference type="Gene3D" id="3.40.50.300">
    <property type="entry name" value="P-loop containing nucleotide triphosphate hydrolases"/>
    <property type="match status" value="1"/>
</dbReference>
<evidence type="ECO:0000259" key="5">
    <source>
        <dbReference type="PROSITE" id="PS50893"/>
    </source>
</evidence>
<feature type="region of interest" description="Disordered" evidence="4">
    <location>
        <begin position="265"/>
        <end position="295"/>
    </location>
</feature>
<evidence type="ECO:0000313" key="6">
    <source>
        <dbReference type="EMBL" id="MBO1517247.1"/>
    </source>
</evidence>
<dbReference type="InterPro" id="IPR017871">
    <property type="entry name" value="ABC_transporter-like_CS"/>
</dbReference>
<reference evidence="6 7" key="1">
    <citation type="submission" date="2021-03" db="EMBL/GenBank/DDBJ databases">
        <authorList>
            <person name="Shang D.-D."/>
            <person name="Du Z.-J."/>
            <person name="Chen G.-J."/>
        </authorList>
    </citation>
    <scope>NUCLEOTIDE SEQUENCE [LARGE SCALE GENOMIC DNA]</scope>
    <source>
        <strain evidence="6 7">F2608</strain>
    </source>
</reference>
<name>A0AAW4IYE0_9GAMM</name>
<evidence type="ECO:0000256" key="4">
    <source>
        <dbReference type="SAM" id="MobiDB-lite"/>
    </source>
</evidence>
<dbReference type="Pfam" id="PF00005">
    <property type="entry name" value="ABC_tran"/>
    <property type="match status" value="1"/>
</dbReference>
<gene>
    <name evidence="6" type="ORF">J3491_07875</name>
</gene>
<dbReference type="Proteomes" id="UP000664161">
    <property type="component" value="Unassembled WGS sequence"/>
</dbReference>
<dbReference type="PROSITE" id="PS50893">
    <property type="entry name" value="ABC_TRANSPORTER_2"/>
    <property type="match status" value="1"/>
</dbReference>
<dbReference type="SUPFAM" id="SSF52540">
    <property type="entry name" value="P-loop containing nucleoside triphosphate hydrolases"/>
    <property type="match status" value="1"/>
</dbReference>
<dbReference type="InterPro" id="IPR050093">
    <property type="entry name" value="ABC_SmlMolc_Importer"/>
</dbReference>
<keyword evidence="2" id="KW-0547">Nucleotide-binding</keyword>
<dbReference type="PROSITE" id="PS00211">
    <property type="entry name" value="ABC_TRANSPORTER_1"/>
    <property type="match status" value="1"/>
</dbReference>
<evidence type="ECO:0000256" key="3">
    <source>
        <dbReference type="ARBA" id="ARBA00022840"/>
    </source>
</evidence>
<evidence type="ECO:0000256" key="1">
    <source>
        <dbReference type="ARBA" id="ARBA00022448"/>
    </source>
</evidence>
<keyword evidence="7" id="KW-1185">Reference proteome</keyword>
<keyword evidence="3 6" id="KW-0067">ATP-binding</keyword>
<evidence type="ECO:0000313" key="7">
    <source>
        <dbReference type="Proteomes" id="UP000664161"/>
    </source>
</evidence>
<dbReference type="InterPro" id="IPR003593">
    <property type="entry name" value="AAA+_ATPase"/>
</dbReference>
<accession>A0AAW4IYE0</accession>
<dbReference type="PANTHER" id="PTHR42781:SF4">
    <property type="entry name" value="SPERMIDINE_PUTRESCINE IMPORT ATP-BINDING PROTEIN POTA"/>
    <property type="match status" value="1"/>
</dbReference>
<dbReference type="EMBL" id="JAGBKN010000014">
    <property type="protein sequence ID" value="MBO1517247.1"/>
    <property type="molecule type" value="Genomic_DNA"/>
</dbReference>
<dbReference type="SMART" id="SM00382">
    <property type="entry name" value="AAA"/>
    <property type="match status" value="1"/>
</dbReference>
<feature type="domain" description="ABC transporter" evidence="5">
    <location>
        <begin position="2"/>
        <end position="230"/>
    </location>
</feature>
<evidence type="ECO:0000256" key="2">
    <source>
        <dbReference type="ARBA" id="ARBA00022741"/>
    </source>
</evidence>
<dbReference type="RefSeq" id="WP_100749588.1">
    <property type="nucleotide sequence ID" value="NZ_JAGBKN010000014.1"/>
</dbReference>
<dbReference type="AlphaFoldDB" id="A0AAW4IYE0"/>
<dbReference type="GO" id="GO:0015697">
    <property type="term" value="P:quaternary ammonium group transport"/>
    <property type="evidence" value="ECO:0007669"/>
    <property type="project" value="UniProtKB-ARBA"/>
</dbReference>
<dbReference type="GO" id="GO:0016887">
    <property type="term" value="F:ATP hydrolysis activity"/>
    <property type="evidence" value="ECO:0007669"/>
    <property type="project" value="InterPro"/>
</dbReference>
<dbReference type="FunFam" id="3.40.50.300:FF:000425">
    <property type="entry name" value="Probable ABC transporter, ATP-binding subunit"/>
    <property type="match status" value="1"/>
</dbReference>
<comment type="caution">
    <text evidence="6">The sequence shown here is derived from an EMBL/GenBank/DDBJ whole genome shotgun (WGS) entry which is preliminary data.</text>
</comment>
<dbReference type="InterPro" id="IPR027417">
    <property type="entry name" value="P-loop_NTPase"/>
</dbReference>
<proteinExistence type="predicted"/>
<sequence>MLELRQVTKKYEDKVIFEDLSLRINKGEIVSILGPSGCGKTTLLHMILGLTDINGGRIAYNGEDITRVSMRQRGFNIVFQDYALFPNLSVKQNIEYGLRNNPNMSTQQEVDELVDLLDIKAHLNKRIHQLSGGQKQRVALARTLVMKPKILLLDEPLSALDGVIKETVKARIREIAKRYQLTTLIVTHDPEEAMTLSDRILLLSEGKVAQFAQPTDIIHNPANDFVTNFILNQLNIKRRNILSLFADGISETDPLSKYTQTQNYGHHEADISSRPTDSHTLTAHDKQQSKNAVKG</sequence>
<keyword evidence="1" id="KW-0813">Transport</keyword>
<dbReference type="InterPro" id="IPR003439">
    <property type="entry name" value="ABC_transporter-like_ATP-bd"/>
</dbReference>
<dbReference type="GO" id="GO:0005524">
    <property type="term" value="F:ATP binding"/>
    <property type="evidence" value="ECO:0007669"/>
    <property type="project" value="UniProtKB-KW"/>
</dbReference>